<feature type="compositionally biased region" description="Basic and acidic residues" evidence="1">
    <location>
        <begin position="1"/>
        <end position="14"/>
    </location>
</feature>
<comment type="caution">
    <text evidence="2">The sequence shown here is derived from an EMBL/GenBank/DDBJ whole genome shotgun (WGS) entry which is preliminary data.</text>
</comment>
<name>A0A5B7I9C5_PORTR</name>
<dbReference type="Proteomes" id="UP000324222">
    <property type="component" value="Unassembled WGS sequence"/>
</dbReference>
<evidence type="ECO:0000313" key="3">
    <source>
        <dbReference type="Proteomes" id="UP000324222"/>
    </source>
</evidence>
<keyword evidence="3" id="KW-1185">Reference proteome</keyword>
<accession>A0A5B7I9C5</accession>
<feature type="compositionally biased region" description="Polar residues" evidence="1">
    <location>
        <begin position="23"/>
        <end position="35"/>
    </location>
</feature>
<sequence>MKIKNIYERRHETDTDGDTETTAVNTDTQTHTGKQCNVGRQELKGDIETADLNIVTQTQVNKALRETGAERDTEATERGVGVCITRDK</sequence>
<feature type="region of interest" description="Disordered" evidence="1">
    <location>
        <begin position="1"/>
        <end position="36"/>
    </location>
</feature>
<protein>
    <submittedName>
        <fullName evidence="2">Uncharacterized protein</fullName>
    </submittedName>
</protein>
<gene>
    <name evidence="2" type="ORF">E2C01_073252</name>
</gene>
<dbReference type="AlphaFoldDB" id="A0A5B7I9C5"/>
<reference evidence="2 3" key="1">
    <citation type="submission" date="2019-05" db="EMBL/GenBank/DDBJ databases">
        <title>Another draft genome of Portunus trituberculatus and its Hox gene families provides insights of decapod evolution.</title>
        <authorList>
            <person name="Jeong J.-H."/>
            <person name="Song I."/>
            <person name="Kim S."/>
            <person name="Choi T."/>
            <person name="Kim D."/>
            <person name="Ryu S."/>
            <person name="Kim W."/>
        </authorList>
    </citation>
    <scope>NUCLEOTIDE SEQUENCE [LARGE SCALE GENOMIC DNA]</scope>
    <source>
        <tissue evidence="2">Muscle</tissue>
    </source>
</reference>
<evidence type="ECO:0000313" key="2">
    <source>
        <dbReference type="EMBL" id="MPC78755.1"/>
    </source>
</evidence>
<organism evidence="2 3">
    <name type="scientific">Portunus trituberculatus</name>
    <name type="common">Swimming crab</name>
    <name type="synonym">Neptunus trituberculatus</name>
    <dbReference type="NCBI Taxonomy" id="210409"/>
    <lineage>
        <taxon>Eukaryota</taxon>
        <taxon>Metazoa</taxon>
        <taxon>Ecdysozoa</taxon>
        <taxon>Arthropoda</taxon>
        <taxon>Crustacea</taxon>
        <taxon>Multicrustacea</taxon>
        <taxon>Malacostraca</taxon>
        <taxon>Eumalacostraca</taxon>
        <taxon>Eucarida</taxon>
        <taxon>Decapoda</taxon>
        <taxon>Pleocyemata</taxon>
        <taxon>Brachyura</taxon>
        <taxon>Eubrachyura</taxon>
        <taxon>Portunoidea</taxon>
        <taxon>Portunidae</taxon>
        <taxon>Portuninae</taxon>
        <taxon>Portunus</taxon>
    </lineage>
</organism>
<dbReference type="EMBL" id="VSRR010049277">
    <property type="protein sequence ID" value="MPC78755.1"/>
    <property type="molecule type" value="Genomic_DNA"/>
</dbReference>
<evidence type="ECO:0000256" key="1">
    <source>
        <dbReference type="SAM" id="MobiDB-lite"/>
    </source>
</evidence>
<proteinExistence type="predicted"/>